<protein>
    <submittedName>
        <fullName evidence="9">Trypsin CFT-1-like</fullName>
    </submittedName>
</protein>
<dbReference type="CDD" id="cd00190">
    <property type="entry name" value="Tryp_SPc"/>
    <property type="match status" value="1"/>
</dbReference>
<dbReference type="RefSeq" id="XP_026500174.2">
    <property type="nucleotide sequence ID" value="XM_026644389.2"/>
</dbReference>
<name>A0A8B8ISQ2_VANTA</name>
<feature type="chain" id="PRO_5046333676" evidence="6">
    <location>
        <begin position="19"/>
        <end position="261"/>
    </location>
</feature>
<keyword evidence="6" id="KW-0732">Signal</keyword>
<dbReference type="InterPro" id="IPR050430">
    <property type="entry name" value="Peptidase_S1"/>
</dbReference>
<evidence type="ECO:0000256" key="4">
    <source>
        <dbReference type="ARBA" id="ARBA00022825"/>
    </source>
</evidence>
<dbReference type="GO" id="GO:0006508">
    <property type="term" value="P:proteolysis"/>
    <property type="evidence" value="ECO:0007669"/>
    <property type="project" value="UniProtKB-KW"/>
</dbReference>
<keyword evidence="8" id="KW-1185">Reference proteome</keyword>
<dbReference type="InterPro" id="IPR043504">
    <property type="entry name" value="Peptidase_S1_PA_chymotrypsin"/>
</dbReference>
<dbReference type="Pfam" id="PF00089">
    <property type="entry name" value="Trypsin"/>
    <property type="match status" value="1"/>
</dbReference>
<feature type="domain" description="Peptidase S1" evidence="7">
    <location>
        <begin position="23"/>
        <end position="259"/>
    </location>
</feature>
<evidence type="ECO:0000256" key="2">
    <source>
        <dbReference type="ARBA" id="ARBA00022670"/>
    </source>
</evidence>
<dbReference type="PROSITE" id="PS50240">
    <property type="entry name" value="TRYPSIN_DOM"/>
    <property type="match status" value="1"/>
</dbReference>
<dbReference type="Proteomes" id="UP001652626">
    <property type="component" value="Chromosome 20"/>
</dbReference>
<dbReference type="InterPro" id="IPR009003">
    <property type="entry name" value="Peptidase_S1_PA"/>
</dbReference>
<dbReference type="OMA" id="WWRARVG"/>
<organism evidence="8 9">
    <name type="scientific">Vanessa tameamea</name>
    <name type="common">Kamehameha butterfly</name>
    <dbReference type="NCBI Taxonomy" id="334116"/>
    <lineage>
        <taxon>Eukaryota</taxon>
        <taxon>Metazoa</taxon>
        <taxon>Ecdysozoa</taxon>
        <taxon>Arthropoda</taxon>
        <taxon>Hexapoda</taxon>
        <taxon>Insecta</taxon>
        <taxon>Pterygota</taxon>
        <taxon>Neoptera</taxon>
        <taxon>Endopterygota</taxon>
        <taxon>Lepidoptera</taxon>
        <taxon>Glossata</taxon>
        <taxon>Ditrysia</taxon>
        <taxon>Papilionoidea</taxon>
        <taxon>Nymphalidae</taxon>
        <taxon>Nymphalinae</taxon>
        <taxon>Vanessa</taxon>
    </lineage>
</organism>
<dbReference type="PRINTS" id="PR00722">
    <property type="entry name" value="CHYMOTRYPSIN"/>
</dbReference>
<dbReference type="SUPFAM" id="SSF50494">
    <property type="entry name" value="Trypsin-like serine proteases"/>
    <property type="match status" value="1"/>
</dbReference>
<evidence type="ECO:0000256" key="1">
    <source>
        <dbReference type="ARBA" id="ARBA00007664"/>
    </source>
</evidence>
<sequence length="261" mass="28182">MNLLIVFSVICVFSTSNANPMRISGGTVADIRTYPFATSLLSSTGTLPFTQACGGTIISTSAILSAASCFVTNNVVDSMLWWRARVGSSYSNRQGIVYLIRRITVHSDFLTATRVNDIAVLRTSVNIAFGQNVQAAYIAGGSYPLANNQPVWAIGWGITSVSSPFSPELRQVQIWVNDQQTCVSRYAEENFSVTSNMLCAGWLDVGVRGQCQGDTGSPLLHNGVMVGVYSWTSGCGTSRYPNINTRVSAYSRWIEAMAVTA</sequence>
<dbReference type="PANTHER" id="PTHR24276:SF91">
    <property type="entry name" value="AT26814P-RELATED"/>
    <property type="match status" value="1"/>
</dbReference>
<dbReference type="OrthoDB" id="6380398at2759"/>
<evidence type="ECO:0000313" key="9">
    <source>
        <dbReference type="RefSeq" id="XP_026500174.2"/>
    </source>
</evidence>
<keyword evidence="5" id="KW-1015">Disulfide bond</keyword>
<dbReference type="AlphaFoldDB" id="A0A8B8ISQ2"/>
<reference evidence="9" key="1">
    <citation type="submission" date="2025-08" db="UniProtKB">
        <authorList>
            <consortium name="RefSeq"/>
        </authorList>
    </citation>
    <scope>IDENTIFICATION</scope>
    <source>
        <tissue evidence="9">Whole body</tissue>
    </source>
</reference>
<comment type="similarity">
    <text evidence="1">Belongs to the peptidase S1 family.</text>
</comment>
<keyword evidence="3" id="KW-0378">Hydrolase</keyword>
<proteinExistence type="inferred from homology"/>
<gene>
    <name evidence="9" type="primary">LOC113403793</name>
</gene>
<evidence type="ECO:0000256" key="5">
    <source>
        <dbReference type="ARBA" id="ARBA00023157"/>
    </source>
</evidence>
<accession>A0A8B8ISQ2</accession>
<evidence type="ECO:0000313" key="8">
    <source>
        <dbReference type="Proteomes" id="UP001652626"/>
    </source>
</evidence>
<keyword evidence="2" id="KW-0645">Protease</keyword>
<keyword evidence="4" id="KW-0720">Serine protease</keyword>
<feature type="signal peptide" evidence="6">
    <location>
        <begin position="1"/>
        <end position="18"/>
    </location>
</feature>
<dbReference type="InterPro" id="IPR001314">
    <property type="entry name" value="Peptidase_S1A"/>
</dbReference>
<dbReference type="InterPro" id="IPR001254">
    <property type="entry name" value="Trypsin_dom"/>
</dbReference>
<evidence type="ECO:0000259" key="7">
    <source>
        <dbReference type="PROSITE" id="PS50240"/>
    </source>
</evidence>
<evidence type="ECO:0000256" key="3">
    <source>
        <dbReference type="ARBA" id="ARBA00022801"/>
    </source>
</evidence>
<dbReference type="PANTHER" id="PTHR24276">
    <property type="entry name" value="POLYSERASE-RELATED"/>
    <property type="match status" value="1"/>
</dbReference>
<dbReference type="GO" id="GO:0004252">
    <property type="term" value="F:serine-type endopeptidase activity"/>
    <property type="evidence" value="ECO:0007669"/>
    <property type="project" value="InterPro"/>
</dbReference>
<dbReference type="Gene3D" id="2.40.10.10">
    <property type="entry name" value="Trypsin-like serine proteases"/>
    <property type="match status" value="1"/>
</dbReference>
<evidence type="ECO:0000256" key="6">
    <source>
        <dbReference type="SAM" id="SignalP"/>
    </source>
</evidence>
<dbReference type="SMART" id="SM00020">
    <property type="entry name" value="Tryp_SPc"/>
    <property type="match status" value="1"/>
</dbReference>
<dbReference type="GeneID" id="113403793"/>